<protein>
    <recommendedName>
        <fullName evidence="4">Conjugal transfer protein TraX</fullName>
    </recommendedName>
</protein>
<name>A0A401UPV7_9CLOT</name>
<feature type="transmembrane region" description="Helical" evidence="1">
    <location>
        <begin position="49"/>
        <end position="82"/>
    </location>
</feature>
<keyword evidence="1" id="KW-1133">Transmembrane helix</keyword>
<sequence>MEIGNFIINKGLVSKEVVVNNNIFMTLALGLTILNLFEFSKNKEGAKKVGIIVFSIVLIPLGVFTEGGMVLIPFALITYFFRENKKKAIIGYFVLFLALALMSYVPYDTFQETIEMLMFNSDFLFITAVPFMILYNGERGVNNKFSKYLFYVFYPLHLWILAIMEFVLK</sequence>
<feature type="transmembrane region" description="Helical" evidence="1">
    <location>
        <begin position="19"/>
        <end position="37"/>
    </location>
</feature>
<keyword evidence="1" id="KW-0472">Membrane</keyword>
<evidence type="ECO:0000313" key="2">
    <source>
        <dbReference type="EMBL" id="GCD11582.1"/>
    </source>
</evidence>
<feature type="transmembrane region" description="Helical" evidence="1">
    <location>
        <begin position="88"/>
        <end position="105"/>
    </location>
</feature>
<keyword evidence="3" id="KW-1185">Reference proteome</keyword>
<evidence type="ECO:0000313" key="3">
    <source>
        <dbReference type="Proteomes" id="UP000287872"/>
    </source>
</evidence>
<dbReference type="InterPro" id="IPR008875">
    <property type="entry name" value="TraX"/>
</dbReference>
<reference evidence="2 3" key="1">
    <citation type="submission" date="2018-11" db="EMBL/GenBank/DDBJ databases">
        <title>Genome sequencing and assembly of Clostridium tagluense strain A121.</title>
        <authorList>
            <person name="Murakami T."/>
            <person name="Segawa T."/>
            <person name="Shcherbakova V.A."/>
            <person name="Mori H."/>
            <person name="Yoshimura Y."/>
        </authorList>
    </citation>
    <scope>NUCLEOTIDE SEQUENCE [LARGE SCALE GENOMIC DNA]</scope>
    <source>
        <strain evidence="2 3">A121</strain>
    </source>
</reference>
<accession>A0A401UPV7</accession>
<evidence type="ECO:0008006" key="4">
    <source>
        <dbReference type="Google" id="ProtNLM"/>
    </source>
</evidence>
<feature type="transmembrane region" description="Helical" evidence="1">
    <location>
        <begin position="117"/>
        <end position="136"/>
    </location>
</feature>
<keyword evidence="1" id="KW-0812">Transmembrane</keyword>
<dbReference type="Proteomes" id="UP000287872">
    <property type="component" value="Unassembled WGS sequence"/>
</dbReference>
<comment type="caution">
    <text evidence="2">The sequence shown here is derived from an EMBL/GenBank/DDBJ whole genome shotgun (WGS) entry which is preliminary data.</text>
</comment>
<dbReference type="AlphaFoldDB" id="A0A401UPV7"/>
<dbReference type="EMBL" id="BHYK01000019">
    <property type="protein sequence ID" value="GCD11582.1"/>
    <property type="molecule type" value="Genomic_DNA"/>
</dbReference>
<organism evidence="2 3">
    <name type="scientific">Clostridium tagluense</name>
    <dbReference type="NCBI Taxonomy" id="360422"/>
    <lineage>
        <taxon>Bacteria</taxon>
        <taxon>Bacillati</taxon>
        <taxon>Bacillota</taxon>
        <taxon>Clostridia</taxon>
        <taxon>Eubacteriales</taxon>
        <taxon>Clostridiaceae</taxon>
        <taxon>Clostridium</taxon>
    </lineage>
</organism>
<gene>
    <name evidence="2" type="ORF">Ctaglu_32050</name>
</gene>
<feature type="transmembrane region" description="Helical" evidence="1">
    <location>
        <begin position="148"/>
        <end position="168"/>
    </location>
</feature>
<dbReference type="Pfam" id="PF05857">
    <property type="entry name" value="TraX"/>
    <property type="match status" value="1"/>
</dbReference>
<proteinExistence type="predicted"/>
<evidence type="ECO:0000256" key="1">
    <source>
        <dbReference type="SAM" id="Phobius"/>
    </source>
</evidence>